<dbReference type="Pfam" id="PF01663">
    <property type="entry name" value="Phosphodiest"/>
    <property type="match status" value="1"/>
</dbReference>
<dbReference type="KEGG" id="cma:Cmaq_0247"/>
<dbReference type="OrthoDB" id="33550at2157"/>
<dbReference type="PANTHER" id="PTHR10151">
    <property type="entry name" value="ECTONUCLEOTIDE PYROPHOSPHATASE/PHOSPHODIESTERASE"/>
    <property type="match status" value="1"/>
</dbReference>
<dbReference type="eggNOG" id="arCOG01378">
    <property type="taxonomic scope" value="Archaea"/>
</dbReference>
<dbReference type="GeneID" id="5710100"/>
<dbReference type="PANTHER" id="PTHR10151:SF120">
    <property type="entry name" value="BIS(5'-ADENOSYL)-TRIPHOSPHATASE"/>
    <property type="match status" value="1"/>
</dbReference>
<accession>A8MAQ9</accession>
<keyword evidence="2" id="KW-1185">Reference proteome</keyword>
<dbReference type="Proteomes" id="UP000001137">
    <property type="component" value="Chromosome"/>
</dbReference>
<dbReference type="AlphaFoldDB" id="A8MAQ9"/>
<dbReference type="InterPro" id="IPR017850">
    <property type="entry name" value="Alkaline_phosphatase_core_sf"/>
</dbReference>
<proteinExistence type="predicted"/>
<dbReference type="HOGENOM" id="CLU_039939_1_0_2"/>
<dbReference type="SUPFAM" id="SSF53649">
    <property type="entry name" value="Alkaline phosphatase-like"/>
    <property type="match status" value="1"/>
</dbReference>
<dbReference type="Gene3D" id="3.40.720.10">
    <property type="entry name" value="Alkaline Phosphatase, subunit A"/>
    <property type="match status" value="1"/>
</dbReference>
<gene>
    <name evidence="1" type="ordered locus">Cmaq_0247</name>
</gene>
<sequence length="385" mass="42455">MSVVKPDYSGGSLLNLSSSICDFLGVKNQHPRLRSIDGVQGRRILLLLIDGLGYVHLKRYCSNCEEAKWLGNVEELTSVFPSVTSTVLTTLSMGVPPGVHGVLGTVMYVKEAGSLVNTLTMGLMPDGRRGELRDIGYDPRVIFYGGSTIFEEAKLNGYNSLVITPKGISGGLSDLIYRGTEVKEYVSVYDALVLASRALENNTLVYVYIPTLDSIQHEYGPESEEYRVALIELLNTLGRLIRHLPQSTTVVLTADHGQVQVGQGDVVNLRVMTRLLDSLSVAPYGEPRALQLKLSDKSLKNEVKDALSSMGRKLLIYDSSEVKELLGGVTEYTEQRMGDLWVIPLDTTALIYLYRLNDDKVAKFKGHHAGLLDYEMKVPLSIINL</sequence>
<protein>
    <submittedName>
        <fullName evidence="1">Type I phosphodiesterase/nucleotide pyrophosphatase</fullName>
    </submittedName>
</protein>
<dbReference type="GO" id="GO:0016787">
    <property type="term" value="F:hydrolase activity"/>
    <property type="evidence" value="ECO:0007669"/>
    <property type="project" value="UniProtKB-ARBA"/>
</dbReference>
<dbReference type="InterPro" id="IPR002591">
    <property type="entry name" value="Phosphodiest/P_Trfase"/>
</dbReference>
<evidence type="ECO:0000313" key="2">
    <source>
        <dbReference type="Proteomes" id="UP000001137"/>
    </source>
</evidence>
<dbReference type="EMBL" id="CP000852">
    <property type="protein sequence ID" value="ABW01095.1"/>
    <property type="molecule type" value="Genomic_DNA"/>
</dbReference>
<reference evidence="1 2" key="1">
    <citation type="submission" date="2007-10" db="EMBL/GenBank/DDBJ databases">
        <title>Complete sequence of Caldivirga maquilingensis IC-167.</title>
        <authorList>
            <consortium name="US DOE Joint Genome Institute"/>
            <person name="Copeland A."/>
            <person name="Lucas S."/>
            <person name="Lapidus A."/>
            <person name="Barry K."/>
            <person name="Glavina del Rio T."/>
            <person name="Dalin E."/>
            <person name="Tice H."/>
            <person name="Pitluck S."/>
            <person name="Saunders E."/>
            <person name="Brettin T."/>
            <person name="Bruce D."/>
            <person name="Detter J.C."/>
            <person name="Han C."/>
            <person name="Schmutz J."/>
            <person name="Larimer F."/>
            <person name="Land M."/>
            <person name="Hauser L."/>
            <person name="Kyrpides N."/>
            <person name="Ivanova N."/>
            <person name="Biddle J.F."/>
            <person name="Zhang Z."/>
            <person name="Fitz-Gibbon S.T."/>
            <person name="Lowe T.M."/>
            <person name="Saltikov C."/>
            <person name="House C.H."/>
            <person name="Richardson P."/>
        </authorList>
    </citation>
    <scope>NUCLEOTIDE SEQUENCE [LARGE SCALE GENOMIC DNA]</scope>
    <source>
        <strain evidence="2">ATCC 700844 / DSM 13496 / JCM 10307 / IC-167</strain>
    </source>
</reference>
<organism evidence="1 2">
    <name type="scientific">Caldivirga maquilingensis (strain ATCC 700844 / DSM 13496 / JCM 10307 / IC-167)</name>
    <dbReference type="NCBI Taxonomy" id="397948"/>
    <lineage>
        <taxon>Archaea</taxon>
        <taxon>Thermoproteota</taxon>
        <taxon>Thermoprotei</taxon>
        <taxon>Thermoproteales</taxon>
        <taxon>Thermoproteaceae</taxon>
        <taxon>Caldivirga</taxon>
    </lineage>
</organism>
<dbReference type="STRING" id="397948.Cmaq_0247"/>
<evidence type="ECO:0000313" key="1">
    <source>
        <dbReference type="EMBL" id="ABW01095.1"/>
    </source>
</evidence>
<dbReference type="RefSeq" id="WP_012185315.1">
    <property type="nucleotide sequence ID" value="NC_009954.1"/>
</dbReference>
<name>A8MAQ9_CALMQ</name>